<keyword evidence="7" id="KW-0663">Pyridoxal phosphate</keyword>
<organism evidence="11 12">
    <name type="scientific">Fibrobacter succinogenes</name>
    <name type="common">Bacteroides succinogenes</name>
    <dbReference type="NCBI Taxonomy" id="833"/>
    <lineage>
        <taxon>Bacteria</taxon>
        <taxon>Pseudomonadati</taxon>
        <taxon>Fibrobacterota</taxon>
        <taxon>Fibrobacteria</taxon>
        <taxon>Fibrobacterales</taxon>
        <taxon>Fibrobacteraceae</taxon>
        <taxon>Fibrobacter</taxon>
    </lineage>
</organism>
<gene>
    <name evidence="11" type="ORF">SAMN05661053_1622</name>
</gene>
<evidence type="ECO:0000256" key="3">
    <source>
        <dbReference type="ARBA" id="ARBA00013138"/>
    </source>
</evidence>
<dbReference type="PANTHER" id="PTHR43144">
    <property type="entry name" value="AMINOTRANSFERASE"/>
    <property type="match status" value="1"/>
</dbReference>
<dbReference type="GO" id="GO:0010285">
    <property type="term" value="F:L,L-diaminopimelate aminotransferase activity"/>
    <property type="evidence" value="ECO:0007669"/>
    <property type="project" value="UniProtKB-EC"/>
</dbReference>
<evidence type="ECO:0000256" key="7">
    <source>
        <dbReference type="ARBA" id="ARBA00022898"/>
    </source>
</evidence>
<keyword evidence="6 11" id="KW-0808">Transferase</keyword>
<dbReference type="Gene3D" id="3.90.1150.10">
    <property type="entry name" value="Aspartate Aminotransferase, domain 1"/>
    <property type="match status" value="1"/>
</dbReference>
<dbReference type="EC" id="2.6.1.83" evidence="3 9"/>
<evidence type="ECO:0000256" key="2">
    <source>
        <dbReference type="ARBA" id="ARBA00004982"/>
    </source>
</evidence>
<reference evidence="11 12" key="1">
    <citation type="submission" date="2017-08" db="EMBL/GenBank/DDBJ databases">
        <authorList>
            <person name="de Groot N.N."/>
        </authorList>
    </citation>
    <scope>NUCLEOTIDE SEQUENCE [LARGE SCALE GENOMIC DNA]</scope>
    <source>
        <strain evidence="11 12">HM2</strain>
    </source>
</reference>
<dbReference type="GO" id="GO:0030170">
    <property type="term" value="F:pyridoxal phosphate binding"/>
    <property type="evidence" value="ECO:0007669"/>
    <property type="project" value="UniProtKB-UniRule"/>
</dbReference>
<dbReference type="UniPathway" id="UPA00034">
    <property type="reaction ID" value="UER00466"/>
</dbReference>
<dbReference type="RefSeq" id="WP_109572775.1">
    <property type="nucleotide sequence ID" value="NZ_UHJL01000002.1"/>
</dbReference>
<name>A0A380S4T2_FIBSU</name>
<dbReference type="Pfam" id="PF00155">
    <property type="entry name" value="Aminotran_1_2"/>
    <property type="match status" value="1"/>
</dbReference>
<evidence type="ECO:0000256" key="1">
    <source>
        <dbReference type="ARBA" id="ARBA00001933"/>
    </source>
</evidence>
<keyword evidence="5 11" id="KW-0032">Aminotransferase</keyword>
<evidence type="ECO:0000256" key="5">
    <source>
        <dbReference type="ARBA" id="ARBA00022576"/>
    </source>
</evidence>
<accession>A0A380S4T2</accession>
<comment type="cofactor">
    <cofactor evidence="1">
        <name>pyridoxal 5'-phosphate</name>
        <dbReference type="ChEBI" id="CHEBI:597326"/>
    </cofactor>
</comment>
<dbReference type="SUPFAM" id="SSF53383">
    <property type="entry name" value="PLP-dependent transferases"/>
    <property type="match status" value="1"/>
</dbReference>
<protein>
    <recommendedName>
        <fullName evidence="4 9">LL-diaminopimelate aminotransferase</fullName>
        <ecNumber evidence="3 9">2.6.1.83</ecNumber>
    </recommendedName>
</protein>
<evidence type="ECO:0000313" key="12">
    <source>
        <dbReference type="Proteomes" id="UP000255423"/>
    </source>
</evidence>
<dbReference type="FunFam" id="3.40.640.10:FF:000099">
    <property type="entry name" value="LL-diaminopimelate aminotransferase, chloroplastic"/>
    <property type="match status" value="1"/>
</dbReference>
<dbReference type="InterPro" id="IPR019942">
    <property type="entry name" value="DapL/ALD1"/>
</dbReference>
<comment type="pathway">
    <text evidence="2">Amino-acid biosynthesis; L-lysine biosynthesis via DAP pathway; LL-2,6-diaminopimelate from (S)-tetrahydrodipicolinate (aminotransferase route): step 1/1.</text>
</comment>
<evidence type="ECO:0000256" key="4">
    <source>
        <dbReference type="ARBA" id="ARBA00018052"/>
    </source>
</evidence>
<evidence type="ECO:0000313" key="11">
    <source>
        <dbReference type="EMBL" id="SUQ24227.1"/>
    </source>
</evidence>
<dbReference type="Proteomes" id="UP000255423">
    <property type="component" value="Unassembled WGS sequence"/>
</dbReference>
<feature type="domain" description="Aminotransferase class I/classII large" evidence="10">
    <location>
        <begin position="37"/>
        <end position="398"/>
    </location>
</feature>
<dbReference type="InterPro" id="IPR004839">
    <property type="entry name" value="Aminotransferase_I/II_large"/>
</dbReference>
<evidence type="ECO:0000259" key="10">
    <source>
        <dbReference type="Pfam" id="PF00155"/>
    </source>
</evidence>
<evidence type="ECO:0000256" key="8">
    <source>
        <dbReference type="ARBA" id="ARBA00051934"/>
    </source>
</evidence>
<dbReference type="NCBIfam" id="TIGR03542">
    <property type="entry name" value="DAPAT_plant"/>
    <property type="match status" value="1"/>
</dbReference>
<dbReference type="InterPro" id="IPR015424">
    <property type="entry name" value="PyrdxlP-dep_Trfase"/>
</dbReference>
<evidence type="ECO:0000256" key="6">
    <source>
        <dbReference type="ARBA" id="ARBA00022679"/>
    </source>
</evidence>
<dbReference type="EMBL" id="UHJL01000002">
    <property type="protein sequence ID" value="SUQ24227.1"/>
    <property type="molecule type" value="Genomic_DNA"/>
</dbReference>
<comment type="catalytic activity">
    <reaction evidence="8">
        <text>(2S,6S)-2,6-diaminopimelate + 2-oxoglutarate = (S)-2,3,4,5-tetrahydrodipicolinate + L-glutamate + H2O + H(+)</text>
        <dbReference type="Rhea" id="RHEA:23988"/>
        <dbReference type="ChEBI" id="CHEBI:15377"/>
        <dbReference type="ChEBI" id="CHEBI:15378"/>
        <dbReference type="ChEBI" id="CHEBI:16810"/>
        <dbReference type="ChEBI" id="CHEBI:16845"/>
        <dbReference type="ChEBI" id="CHEBI:29985"/>
        <dbReference type="ChEBI" id="CHEBI:57609"/>
        <dbReference type="EC" id="2.6.1.83"/>
    </reaction>
</comment>
<dbReference type="CDD" id="cd00609">
    <property type="entry name" value="AAT_like"/>
    <property type="match status" value="1"/>
</dbReference>
<evidence type="ECO:0000256" key="9">
    <source>
        <dbReference type="NCBIfam" id="TIGR03542"/>
    </source>
</evidence>
<sequence length="402" mass="44710">MNESIVNTNYDLLPGSYLFSTIAQKIKEYQGSHANADIIRLGIGDVTTPLIPEVIKAMHAAVDEMAVKGTFRGYGPEQGYDFVREAIVRGEYTARGIEMDPNDIFVSDGSKCDVANIQELFSENVKIAIPDPVYPVYLDSNVMAGRTGVLQEDGHFSEVTYLASTAENNFQPDLPKNPVQLIYLCSPNNPTGTVLSRETLQKFVNYANENGALILFDGAYNCYIQDETLPHSIFEIPGARTCAIEFRSFSKTAGFTGVRCAYTVIPHELSKLHAMWNRRQCTKFNGVSYVTQRAAEAIYSPVGWQQTKEVIAGYMRTAGVIRKELSAAGYTVFGGEHAPYIWWKIPDGEKSFDFFDRLLATCEVVGTPGSGFGPCGEGYFRLTAFGDYERTCEALRRIRERL</sequence>
<dbReference type="Gene3D" id="3.40.640.10">
    <property type="entry name" value="Type I PLP-dependent aspartate aminotransferase-like (Major domain)"/>
    <property type="match status" value="1"/>
</dbReference>
<proteinExistence type="inferred from homology"/>
<dbReference type="AlphaFoldDB" id="A0A380S4T2"/>
<dbReference type="InterPro" id="IPR015422">
    <property type="entry name" value="PyrdxlP-dep_Trfase_small"/>
</dbReference>
<dbReference type="GO" id="GO:0009089">
    <property type="term" value="P:lysine biosynthetic process via diaminopimelate"/>
    <property type="evidence" value="ECO:0007669"/>
    <property type="project" value="UniProtKB-UniPathway"/>
</dbReference>
<dbReference type="HAMAP" id="MF_01642">
    <property type="entry name" value="DapL_aminotrans_1"/>
    <property type="match status" value="1"/>
</dbReference>
<dbReference type="InterPro" id="IPR015421">
    <property type="entry name" value="PyrdxlP-dep_Trfase_major"/>
</dbReference>